<name>A0ACB8XCL2_9TELE</name>
<dbReference type="Proteomes" id="UP000831701">
    <property type="component" value="Chromosome 1"/>
</dbReference>
<sequence length="2223" mass="248921">ELFFIKEPHDVTVMRREAVILDCQAHGESPIDVQWLKNGVKVVENERVYLLSNGSLYISEVESRRGDKSDEGLYQCLAQNKYGAILSQKARLTIASISSFAIQPTSIVVTEGSVARFSCKISAHPPPIITWEFNRVTLPLATERITVLPSGVLQIHGVQRADTGNYRCIATNIASRRRSTEATLTVTPAPNPQLPQRPRIITGPQNISVSLHQNAILECMATGNPRPIISWSRADSKSIDVYNTKVLGNGNLIITDIKPQHGGVYMCRATTPGTRNYTVASANVTVLAPPSLVEWPESLTRPRAGTARFVCQAEGVPAPQITWLKNGERVHSNGRIKMYNSKLVINQIIPEDDAIYQCQAENEQGSVLSMARLIVVMSEDRPSAPRNIRADTVSSSAILLAWERPLYNSDKVIAYSVHYMKAEGLNNEEYQVVIGNDTTRYIIDDLESARNYTFYVVAYMPMGASRMSDNVFQHTLEDVPLRAPELSLTSHSPMDIQVSWQPLPDKLSRGRVSAYRLSYRTSSENTVSQLELPGEKTQCLLENLQPDTIYLLRIVAATSVGWGEQSAWTSHRTPKASSARVPLAPELHLEPLNCTTILVRWQLAPRNSVSVQGYKLFYHEESHSESAPVQLRASDNAHTIGGLDPRKKYHVKLLAYNVVGDGYQADQTISTPGCVSVRDRLVPPPPPPHNVFAKTNSSTAVFLHWGRPAFTSSHAVNYTVRCNPVGLQNASLVLYLQTSEPSLLVRDLEPNTKYEFAIRLHLDQLSSPWSPVVYQSTFPDAPTLPPSNVKVTLIEEDTALVSWKPPDEPNVAVTHYTILYASRHAWIAGEWQVLQREGSITMALLENLKPDQIYLVKVSASNSMGDGPFSHTVELTVRADLSSGHDPRLSRGSTHFTAFSDGFYHLDQKSMTGITVGVCIALICIIICAFIIVCRGKNRKFSAVKTNRERASTSAMATAHLGSEGQAENADVTVPMMSQNHFIDTKGGTDLRINSLGPVHLSAEKKEKWFSFSSNAKKDSKAAQNKRLGSPSYQPITTVLTFNEELSMSPDQPTTMQTLLWRPSDTEGSSNSEGSHATGDSGRYSHDETEMTNLSSGTSSRPLSLTAEDSEGSDFTGGSDGSGPAEQPGELLEESQTDLKLMESSCCHREAQNSSQSALSLQAYGHSHTRSACSGMLLTDMSETSSDAESSCGWTIISNEGSDIETLGSEAVVEYEAELLERPPVEETELQDTQASASTAECVEEKMADSLDDTLGEQTIDETLYTSEIRDNTPGKEHVTLLSSSDHSDIVTLGDVKEEEEPAEVEEEAANIKFYLGTSCSSQYAFTAAETVFPAQHPAATNSSSSEDEAGRSAGTVVRRRRLRRNTASIMTEPEEEEALESGQSEEEEEEEKEERGDEGHQEAEVKPVAVHIQRQGSSILNKCILIALVIAISMGFGHFYGTVQIQERQKTVEKVRVNELDVVRDLLHRHVREQSSANQVSDDTVVFCYWTSVQGVDEIRPEYLKSLDVVGLSWLTRLCNIAWRLGTVPLEWQTGGVVVPLFKKGTGECVPTTGDHTSQPPREGLRQGTGEENSADSRPSDSQEEQCGFRPGRGTLDQLYTLHRVLVGLWEFAQPVHMCFVDLEKAFDRVPRGFLGVASQGPEGVRFGNHRISSLLFADDVVLMALSGQDLQHVLERFAAECEAAGMRISTSKSEAMVLDRKEKGGVRALSGEVFQACPTGRRPRGSPRTRWRDYASRLAWEPTPRGSPRKSWKEVSGQKTDFVLDDVDEQKVISLLTEVIEKVKKENQELSNKQAHIQAQRDDLEMLLKQKAEERTNIVSHQQRLTAENQLLRSSLEREEKSLSTLKEELRNLRSKIRDWETKAAGADSLLSENHRLKDQLEEEKRQIRSFRSQREDMMAEAQTLRKKLDKERKVTDELRRELNLLRSRFPGVGKEADLEAEELQSRLMELEKRLSFEQQRSDLWERLYVETKEERAKGDTESKVKKTKQGMAGKVKETFDAVKNSTKEFVHHHKEQIKKAKEAVKENLRKFSDSVKLTFRHFKNSASSFINKARGFYDKRRNEKNTKESWQHKSHKPHHRHSHKFDESFQSNHNTRKTGGKVHEDQGNTHKANMKGCSGVFDCAYQESMSLFNRATEPIRADEFYQLLQSYLQQEVEHFHHWKEVEKFINNFFHNGVFIHDRMLFTDFVSGVEDYLNDMHEYHGLDDDVFRDLDDFIYQA</sequence>
<evidence type="ECO:0000313" key="1">
    <source>
        <dbReference type="EMBL" id="KAI3377876.1"/>
    </source>
</evidence>
<evidence type="ECO:0000313" key="2">
    <source>
        <dbReference type="Proteomes" id="UP000831701"/>
    </source>
</evidence>
<dbReference type="EMBL" id="CM041531">
    <property type="protein sequence ID" value="KAI3377876.1"/>
    <property type="molecule type" value="Genomic_DNA"/>
</dbReference>
<keyword evidence="2" id="KW-1185">Reference proteome</keyword>
<feature type="non-terminal residue" evidence="1">
    <location>
        <position position="1"/>
    </location>
</feature>
<comment type="caution">
    <text evidence="1">The sequence shown here is derived from an EMBL/GenBank/DDBJ whole genome shotgun (WGS) entry which is preliminary data.</text>
</comment>
<gene>
    <name evidence="1" type="ORF">L3Q82_009013</name>
</gene>
<proteinExistence type="predicted"/>
<accession>A0ACB8XCL2</accession>
<reference evidence="1" key="1">
    <citation type="submission" date="2022-04" db="EMBL/GenBank/DDBJ databases">
        <title>Jade perch genome.</title>
        <authorList>
            <person name="Chao B."/>
        </authorList>
    </citation>
    <scope>NUCLEOTIDE SEQUENCE</scope>
    <source>
        <strain evidence="1">CB-2022</strain>
    </source>
</reference>
<protein>
    <submittedName>
        <fullName evidence="1">Uncharacterized protein</fullName>
    </submittedName>
</protein>
<organism evidence="1 2">
    <name type="scientific">Scortum barcoo</name>
    <name type="common">barcoo grunter</name>
    <dbReference type="NCBI Taxonomy" id="214431"/>
    <lineage>
        <taxon>Eukaryota</taxon>
        <taxon>Metazoa</taxon>
        <taxon>Chordata</taxon>
        <taxon>Craniata</taxon>
        <taxon>Vertebrata</taxon>
        <taxon>Euteleostomi</taxon>
        <taxon>Actinopterygii</taxon>
        <taxon>Neopterygii</taxon>
        <taxon>Teleostei</taxon>
        <taxon>Neoteleostei</taxon>
        <taxon>Acanthomorphata</taxon>
        <taxon>Eupercaria</taxon>
        <taxon>Centrarchiformes</taxon>
        <taxon>Terapontoidei</taxon>
        <taxon>Terapontidae</taxon>
        <taxon>Scortum</taxon>
    </lineage>
</organism>